<sequence>MCTDRYSSIIPLLNIITKGHSSIPLSLEHQRLHLTLPTPCPREIQQTVTREPVFTDQNAKNQILSQDADCMHSSSGTRVHIRINFYKFKANIAGL</sequence>
<dbReference type="HOGENOM" id="CLU_2372547_0_0_1"/>
<protein>
    <submittedName>
        <fullName evidence="1">Uncharacterized protein</fullName>
    </submittedName>
</protein>
<accession>G2YNI9</accession>
<dbReference type="EMBL" id="FQ790346">
    <property type="protein sequence ID" value="CCD53187.1"/>
    <property type="molecule type" value="Genomic_DNA"/>
</dbReference>
<dbReference type="AlphaFoldDB" id="G2YNI9"/>
<gene>
    <name evidence="1" type="ORF">BofuT4_uP122060.1</name>
</gene>
<evidence type="ECO:0000313" key="2">
    <source>
        <dbReference type="Proteomes" id="UP000008177"/>
    </source>
</evidence>
<evidence type="ECO:0000313" key="1">
    <source>
        <dbReference type="EMBL" id="CCD53187.1"/>
    </source>
</evidence>
<proteinExistence type="predicted"/>
<organism evidence="1 2">
    <name type="scientific">Botryotinia fuckeliana (strain T4)</name>
    <name type="common">Noble rot fungus</name>
    <name type="synonym">Botrytis cinerea</name>
    <dbReference type="NCBI Taxonomy" id="999810"/>
    <lineage>
        <taxon>Eukaryota</taxon>
        <taxon>Fungi</taxon>
        <taxon>Dikarya</taxon>
        <taxon>Ascomycota</taxon>
        <taxon>Pezizomycotina</taxon>
        <taxon>Leotiomycetes</taxon>
        <taxon>Helotiales</taxon>
        <taxon>Sclerotiniaceae</taxon>
        <taxon>Botrytis</taxon>
    </lineage>
</organism>
<name>G2YNI9_BOTF4</name>
<dbReference type="InParanoid" id="G2YNI9"/>
<dbReference type="Proteomes" id="UP000008177">
    <property type="component" value="Unplaced contigs"/>
</dbReference>
<reference evidence="2" key="1">
    <citation type="journal article" date="2011" name="PLoS Genet.">
        <title>Genomic analysis of the necrotrophic fungal pathogens Sclerotinia sclerotiorum and Botrytis cinerea.</title>
        <authorList>
            <person name="Amselem J."/>
            <person name="Cuomo C.A."/>
            <person name="van Kan J.A."/>
            <person name="Viaud M."/>
            <person name="Benito E.P."/>
            <person name="Couloux A."/>
            <person name="Coutinho P.M."/>
            <person name="de Vries R.P."/>
            <person name="Dyer P.S."/>
            <person name="Fillinger S."/>
            <person name="Fournier E."/>
            <person name="Gout L."/>
            <person name="Hahn M."/>
            <person name="Kohn L."/>
            <person name="Lapalu N."/>
            <person name="Plummer K.M."/>
            <person name="Pradier J.M."/>
            <person name="Quevillon E."/>
            <person name="Sharon A."/>
            <person name="Simon A."/>
            <person name="ten Have A."/>
            <person name="Tudzynski B."/>
            <person name="Tudzynski P."/>
            <person name="Wincker P."/>
            <person name="Andrew M."/>
            <person name="Anthouard V."/>
            <person name="Beever R.E."/>
            <person name="Beffa R."/>
            <person name="Benoit I."/>
            <person name="Bouzid O."/>
            <person name="Brault B."/>
            <person name="Chen Z."/>
            <person name="Choquer M."/>
            <person name="Collemare J."/>
            <person name="Cotton P."/>
            <person name="Danchin E.G."/>
            <person name="Da Silva C."/>
            <person name="Gautier A."/>
            <person name="Giraud C."/>
            <person name="Giraud T."/>
            <person name="Gonzalez C."/>
            <person name="Grossetete S."/>
            <person name="Guldener U."/>
            <person name="Henrissat B."/>
            <person name="Howlett B.J."/>
            <person name="Kodira C."/>
            <person name="Kretschmer M."/>
            <person name="Lappartient A."/>
            <person name="Leroch M."/>
            <person name="Levis C."/>
            <person name="Mauceli E."/>
            <person name="Neuveglise C."/>
            <person name="Oeser B."/>
            <person name="Pearson M."/>
            <person name="Poulain J."/>
            <person name="Poussereau N."/>
            <person name="Quesneville H."/>
            <person name="Rascle C."/>
            <person name="Schumacher J."/>
            <person name="Segurens B."/>
            <person name="Sexton A."/>
            <person name="Silva E."/>
            <person name="Sirven C."/>
            <person name="Soanes D.M."/>
            <person name="Talbot N.J."/>
            <person name="Templeton M."/>
            <person name="Yandava C."/>
            <person name="Yarden O."/>
            <person name="Zeng Q."/>
            <person name="Rollins J.A."/>
            <person name="Lebrun M.H."/>
            <person name="Dickman M."/>
        </authorList>
    </citation>
    <scope>NUCLEOTIDE SEQUENCE [LARGE SCALE GENOMIC DNA]</scope>
    <source>
        <strain evidence="2">T4</strain>
    </source>
</reference>